<comment type="similarity">
    <text evidence="1 8">Belongs to the SOS response-associated peptidase family.</text>
</comment>
<proteinExistence type="inferred from homology"/>
<dbReference type="GO" id="GO:0006508">
    <property type="term" value="P:proteolysis"/>
    <property type="evidence" value="ECO:0007669"/>
    <property type="project" value="UniProtKB-KW"/>
</dbReference>
<keyword evidence="9" id="KW-0472">Membrane</keyword>
<dbReference type="GO" id="GO:0008233">
    <property type="term" value="F:peptidase activity"/>
    <property type="evidence" value="ECO:0007669"/>
    <property type="project" value="UniProtKB-KW"/>
</dbReference>
<evidence type="ECO:0000313" key="11">
    <source>
        <dbReference type="Proteomes" id="UP000198828"/>
    </source>
</evidence>
<evidence type="ECO:0000256" key="4">
    <source>
        <dbReference type="ARBA" id="ARBA00022801"/>
    </source>
</evidence>
<protein>
    <recommendedName>
        <fullName evidence="8">Abasic site processing protein</fullName>
        <ecNumber evidence="8">3.4.-.-</ecNumber>
    </recommendedName>
</protein>
<dbReference type="AlphaFoldDB" id="A0A1H2Z5X6"/>
<dbReference type="SUPFAM" id="SSF143081">
    <property type="entry name" value="BB1717-like"/>
    <property type="match status" value="1"/>
</dbReference>
<keyword evidence="9" id="KW-1133">Transmembrane helix</keyword>
<evidence type="ECO:0000256" key="3">
    <source>
        <dbReference type="ARBA" id="ARBA00022763"/>
    </source>
</evidence>
<evidence type="ECO:0000256" key="1">
    <source>
        <dbReference type="ARBA" id="ARBA00008136"/>
    </source>
</evidence>
<keyword evidence="5" id="KW-0190">Covalent protein-DNA linkage</keyword>
<dbReference type="Gene3D" id="3.90.1680.10">
    <property type="entry name" value="SOS response associated peptidase-like"/>
    <property type="match status" value="1"/>
</dbReference>
<evidence type="ECO:0000256" key="9">
    <source>
        <dbReference type="SAM" id="Phobius"/>
    </source>
</evidence>
<dbReference type="GO" id="GO:0003697">
    <property type="term" value="F:single-stranded DNA binding"/>
    <property type="evidence" value="ECO:0007669"/>
    <property type="project" value="InterPro"/>
</dbReference>
<keyword evidence="2 8" id="KW-0645">Protease</keyword>
<keyword evidence="11" id="KW-1185">Reference proteome</keyword>
<evidence type="ECO:0000313" key="10">
    <source>
        <dbReference type="EMBL" id="SDX12756.1"/>
    </source>
</evidence>
<dbReference type="GO" id="GO:0106300">
    <property type="term" value="P:protein-DNA covalent cross-linking repair"/>
    <property type="evidence" value="ECO:0007669"/>
    <property type="project" value="InterPro"/>
</dbReference>
<accession>A0A1H2Z5X6</accession>
<keyword evidence="6" id="KW-0238">DNA-binding</keyword>
<evidence type="ECO:0000256" key="5">
    <source>
        <dbReference type="ARBA" id="ARBA00023124"/>
    </source>
</evidence>
<evidence type="ECO:0000256" key="8">
    <source>
        <dbReference type="RuleBase" id="RU364100"/>
    </source>
</evidence>
<reference evidence="10 11" key="1">
    <citation type="submission" date="2016-10" db="EMBL/GenBank/DDBJ databases">
        <authorList>
            <person name="de Groot N.N."/>
        </authorList>
    </citation>
    <scope>NUCLEOTIDE SEQUENCE [LARGE SCALE GENOMIC DNA]</scope>
    <source>
        <strain evidence="10 11">DSM 23310</strain>
    </source>
</reference>
<dbReference type="InterPro" id="IPR036590">
    <property type="entry name" value="SRAP-like"/>
</dbReference>
<dbReference type="Proteomes" id="UP000198828">
    <property type="component" value="Unassembled WGS sequence"/>
</dbReference>
<keyword evidence="3" id="KW-0227">DNA damage</keyword>
<sequence>MNENDIMGNRIYCSINGIKVFLLLIFSLQGGSYMCGRFLLDTDIEEIARTYGVYKREIKEFDRGDVYPTKDVPILVENNDRTIILANWGFPYINKKGVVINARAETIMEKPMFKDSFYNGRCIIPANLFYEWKDEGDKKKIRHKISLQSNPLMSLAGIYKITIDENSNERLMFVIITTEANENMKSIHSRMPLIIKDDMVGVWLKKNTPTEELKKILKRNMDDSLIIERCEDRDYQQLSMF</sequence>
<dbReference type="EC" id="3.4.-.-" evidence="8"/>
<evidence type="ECO:0000256" key="2">
    <source>
        <dbReference type="ARBA" id="ARBA00022670"/>
    </source>
</evidence>
<evidence type="ECO:0000256" key="7">
    <source>
        <dbReference type="ARBA" id="ARBA00023239"/>
    </source>
</evidence>
<dbReference type="GO" id="GO:0016829">
    <property type="term" value="F:lyase activity"/>
    <property type="evidence" value="ECO:0007669"/>
    <property type="project" value="UniProtKB-KW"/>
</dbReference>
<dbReference type="PANTHER" id="PTHR13604:SF0">
    <property type="entry name" value="ABASIC SITE PROCESSING PROTEIN HMCES"/>
    <property type="match status" value="1"/>
</dbReference>
<dbReference type="Pfam" id="PF02586">
    <property type="entry name" value="SRAP"/>
    <property type="match status" value="1"/>
</dbReference>
<name>A0A1H2Z5X6_9FIRM</name>
<dbReference type="InterPro" id="IPR003738">
    <property type="entry name" value="SRAP"/>
</dbReference>
<gene>
    <name evidence="10" type="ORF">SAMN05660923_01735</name>
</gene>
<feature type="transmembrane region" description="Helical" evidence="9">
    <location>
        <begin position="20"/>
        <end position="40"/>
    </location>
</feature>
<keyword evidence="4 8" id="KW-0378">Hydrolase</keyword>
<keyword evidence="7" id="KW-0456">Lyase</keyword>
<dbReference type="PANTHER" id="PTHR13604">
    <property type="entry name" value="DC12-RELATED"/>
    <property type="match status" value="1"/>
</dbReference>
<evidence type="ECO:0000256" key="6">
    <source>
        <dbReference type="ARBA" id="ARBA00023125"/>
    </source>
</evidence>
<keyword evidence="9" id="KW-0812">Transmembrane</keyword>
<dbReference type="EMBL" id="FNNG01000007">
    <property type="protein sequence ID" value="SDX12756.1"/>
    <property type="molecule type" value="Genomic_DNA"/>
</dbReference>
<organism evidence="10 11">
    <name type="scientific">Tepidimicrobium xylanilyticum</name>
    <dbReference type="NCBI Taxonomy" id="1123352"/>
    <lineage>
        <taxon>Bacteria</taxon>
        <taxon>Bacillati</taxon>
        <taxon>Bacillota</taxon>
        <taxon>Tissierellia</taxon>
        <taxon>Tissierellales</taxon>
        <taxon>Tepidimicrobiaceae</taxon>
        <taxon>Tepidimicrobium</taxon>
    </lineage>
</organism>